<reference evidence="11 12" key="1">
    <citation type="journal article" date="2019" name="Int. J. Syst. Evol. Microbiol.">
        <title>The Global Catalogue of Microorganisms (GCM) 10K type strain sequencing project: providing services to taxonomists for standard genome sequencing and annotation.</title>
        <authorList>
            <consortium name="The Broad Institute Genomics Platform"/>
            <consortium name="The Broad Institute Genome Sequencing Center for Infectious Disease"/>
            <person name="Wu L."/>
            <person name="Ma J."/>
        </authorList>
    </citation>
    <scope>NUCLEOTIDE SEQUENCE [LARGE SCALE GENOMIC DNA]</scope>
    <source>
        <strain evidence="11 12">JCM 13244</strain>
    </source>
</reference>
<dbReference type="Gene3D" id="3.90.740.10">
    <property type="entry name" value="Valyl/Leucyl/Isoleucyl-tRNA synthetase, editing domain"/>
    <property type="match status" value="1"/>
</dbReference>
<comment type="domain">
    <text evidence="8">IleRS has two distinct active sites: one for aminoacylation and one for editing. The misactivated valine is translocated from the active site to the editing site, which sterically excludes the correctly activated isoleucine. The single editing site contains two valyl binding pockets, one specific for each substrate (Val-AMP or Val-tRNA(Ile)).</text>
</comment>
<keyword evidence="1 8" id="KW-0436">Ligase</keyword>
<keyword evidence="4 8" id="KW-0648">Protein biosynthesis</keyword>
<evidence type="ECO:0000256" key="5">
    <source>
        <dbReference type="ARBA" id="ARBA00023146"/>
    </source>
</evidence>
<evidence type="ECO:0000256" key="4">
    <source>
        <dbReference type="ARBA" id="ARBA00022917"/>
    </source>
</evidence>
<protein>
    <recommendedName>
        <fullName evidence="8">Isoleucine--tRNA ligase</fullName>
        <ecNumber evidence="8">6.1.1.5</ecNumber>
    </recommendedName>
    <alternativeName>
        <fullName evidence="8">Isoleucyl-tRNA synthetase</fullName>
        <shortName evidence="8">IleRS</shortName>
    </alternativeName>
</protein>
<keyword evidence="8" id="KW-0479">Metal-binding</keyword>
<dbReference type="InterPro" id="IPR009008">
    <property type="entry name" value="Val/Leu/Ile-tRNA-synth_edit"/>
</dbReference>
<feature type="domain" description="Methionyl/Valyl/Leucyl/Isoleucyl-tRNA synthetase anticodon-binding" evidence="10">
    <location>
        <begin position="685"/>
        <end position="830"/>
    </location>
</feature>
<evidence type="ECO:0000256" key="7">
    <source>
        <dbReference type="ARBA" id="ARBA00048359"/>
    </source>
</evidence>
<dbReference type="GO" id="GO:0016874">
    <property type="term" value="F:ligase activity"/>
    <property type="evidence" value="ECO:0007669"/>
    <property type="project" value="UniProtKB-KW"/>
</dbReference>
<dbReference type="PRINTS" id="PR00984">
    <property type="entry name" value="TRNASYNTHILE"/>
</dbReference>
<dbReference type="InterPro" id="IPR002301">
    <property type="entry name" value="Ile-tRNA-ligase"/>
</dbReference>
<keyword evidence="8" id="KW-0963">Cytoplasm</keyword>
<evidence type="ECO:0000256" key="6">
    <source>
        <dbReference type="ARBA" id="ARBA00025217"/>
    </source>
</evidence>
<proteinExistence type="inferred from homology"/>
<comment type="function">
    <text evidence="6 8">Catalyzes the attachment of isoleucine to tRNA(Ile). As IleRS can inadvertently accommodate and process structurally similar amino acids such as valine, to avoid such errors it has two additional distinct tRNA(Ile)-dependent editing activities. One activity is designated as 'pretransfer' editing and involves the hydrolysis of activated Val-AMP. The other activity is designated 'posttransfer' editing and involves deacylation of mischarged Val-tRNA(Ile).</text>
</comment>
<accession>A0ABN2GDW9</accession>
<keyword evidence="5 8" id="KW-0030">Aminoacyl-tRNA synthetase</keyword>
<evidence type="ECO:0000313" key="11">
    <source>
        <dbReference type="EMBL" id="GAA1669594.1"/>
    </source>
</evidence>
<dbReference type="EMBL" id="BAAALR010000008">
    <property type="protein sequence ID" value="GAA1669594.1"/>
    <property type="molecule type" value="Genomic_DNA"/>
</dbReference>
<keyword evidence="2 8" id="KW-0547">Nucleotide-binding</keyword>
<comment type="subcellular location">
    <subcellularLocation>
        <location evidence="8">Cytoplasm</location>
    </subcellularLocation>
</comment>
<comment type="similarity">
    <text evidence="8">Belongs to the class-I aminoacyl-tRNA synthetase family. IleS type 2 subfamily.</text>
</comment>
<dbReference type="NCBIfam" id="TIGR00392">
    <property type="entry name" value="ileS"/>
    <property type="match status" value="1"/>
</dbReference>
<feature type="short sequence motif" description="'HIGH' region" evidence="8">
    <location>
        <begin position="51"/>
        <end position="61"/>
    </location>
</feature>
<feature type="short sequence motif" description="'KMSKS' region" evidence="8">
    <location>
        <begin position="598"/>
        <end position="602"/>
    </location>
</feature>
<evidence type="ECO:0000256" key="1">
    <source>
        <dbReference type="ARBA" id="ARBA00022598"/>
    </source>
</evidence>
<evidence type="ECO:0000256" key="8">
    <source>
        <dbReference type="HAMAP-Rule" id="MF_02003"/>
    </source>
</evidence>
<evidence type="ECO:0000256" key="3">
    <source>
        <dbReference type="ARBA" id="ARBA00022840"/>
    </source>
</evidence>
<dbReference type="InterPro" id="IPR033709">
    <property type="entry name" value="Anticodon_Ile_ABEc"/>
</dbReference>
<sequence length="1045" mass="116154">MTPQYRQVPAQVDLPALEHAVLDFWRENKIFSRSLEQSEGRPEWVFYEGPPTANGMPGAHHIEARVFKDVFPRFRTMRGYHVDRKAGWDCHGLPVELAVEKELGFNGKKDIEAYGIAEFNAKCRESVTRHTDAFAELTTRMGFWTDLDGAYWTMNPGYIESVWWSLKEIFNKGLLVQDHRVAPWCPRCGTGLSDHELAQGYETVVDPSVFVRFPLTSGPLAGEAALLVWTTTPWTLVSNTAVAAHPQVRYVVATNGEEKLVVAEPLVGQALGEGWTVTGESFTGAEMERWTYRRPFELVEIPDAHYVVNADYVTTEDGTGLVHQSPAFGEDDLLTCRAYGLPVVNPVRPDGTFEEGLDLIGGQFFKKADEALTADLKERGLLFRHVPYEHSYPHCWRCHTALLYYAQPSWYIRTTAIKDALLRENEKTNWYPESVKTGRYGDWLNNNIDWALSRNRYWGTPLPIWRCAESHLTCVGSLAELSELTGTDQSGLDPHRPYIDDITFTCTADGCSLTAERVPEVIDAWYDSGSMPFAQYGYPYRNKELFESRYPAQFISEAIDQTRGWFYTLMAVGTLVFDKSSYENVVCLGHILAEDGRKMSKHLGNILQPIPLMDQHGADAVRWFMAAGGSPWAARRVGHGTIQEVVRKTLLTYWNTVAFQALYARTSGWAPSAADPAPAERPLLDRWLLGELGTLTEQVTESLEAYDTQRAGKLLSAFVDDLSNWYVRRSRRRFWQGDAAALRTLHDVIETVTRLMAPLVPFITERVWQDLVVPVVPEAPASVHLTSWPKPDRSMIDPALSAQMALVRRLVELGRATRAESGVKTRQPLSRALVAAAGFETLGAELRAQIEEELNVSSLASLSEVGGSLVDTTAKANFRALGKRFGKGTQPVAKAIAEADAAALSVALREGNASVVVDGETVALSPDEVIITETPREGWSVASDAGATVALDLEITPELRRAGLARDAIRLIQEARKNSGLDVADRIALRWETADEELRQALTDHAGLIADEVLATDFAAGEADSAYGTPFEDAPLGLTFRLRKA</sequence>
<organism evidence="11 12">
    <name type="scientific">Streptomyces yatensis</name>
    <dbReference type="NCBI Taxonomy" id="155177"/>
    <lineage>
        <taxon>Bacteria</taxon>
        <taxon>Bacillati</taxon>
        <taxon>Actinomycetota</taxon>
        <taxon>Actinomycetes</taxon>
        <taxon>Kitasatosporales</taxon>
        <taxon>Streptomycetaceae</taxon>
        <taxon>Streptomyces</taxon>
        <taxon>Streptomyces violaceusniger group</taxon>
    </lineage>
</organism>
<dbReference type="CDD" id="cd00818">
    <property type="entry name" value="IleRS_core"/>
    <property type="match status" value="1"/>
</dbReference>
<evidence type="ECO:0000313" key="12">
    <source>
        <dbReference type="Proteomes" id="UP001499947"/>
    </source>
</evidence>
<dbReference type="Pfam" id="PF19302">
    <property type="entry name" value="DUF5915"/>
    <property type="match status" value="1"/>
</dbReference>
<evidence type="ECO:0000256" key="2">
    <source>
        <dbReference type="ARBA" id="ARBA00022741"/>
    </source>
</evidence>
<dbReference type="CDD" id="cd07961">
    <property type="entry name" value="Anticodon_Ia_Ile_ABEc"/>
    <property type="match status" value="1"/>
</dbReference>
<keyword evidence="12" id="KW-1185">Reference proteome</keyword>
<dbReference type="InterPro" id="IPR002300">
    <property type="entry name" value="aa-tRNA-synth_Ia"/>
</dbReference>
<dbReference type="PANTHER" id="PTHR42780:SF1">
    <property type="entry name" value="ISOLEUCINE--TRNA LIGASE, CYTOPLASMIC"/>
    <property type="match status" value="1"/>
</dbReference>
<evidence type="ECO:0000259" key="10">
    <source>
        <dbReference type="Pfam" id="PF08264"/>
    </source>
</evidence>
<dbReference type="Pfam" id="PF08264">
    <property type="entry name" value="Anticodon_1"/>
    <property type="match status" value="1"/>
</dbReference>
<gene>
    <name evidence="11" type="primary">ileS_1</name>
    <name evidence="8" type="synonym">ileS</name>
    <name evidence="11" type="ORF">GCM10009680_06530</name>
</gene>
<dbReference type="EC" id="6.1.1.5" evidence="8"/>
<dbReference type="InterPro" id="IPR013155">
    <property type="entry name" value="M/V/L/I-tRNA-synth_anticd-bd"/>
</dbReference>
<feature type="domain" description="Aminoacyl-tRNA synthetase class Ia" evidence="9">
    <location>
        <begin position="21"/>
        <end position="626"/>
    </location>
</feature>
<evidence type="ECO:0000259" key="9">
    <source>
        <dbReference type="Pfam" id="PF00133"/>
    </source>
</evidence>
<dbReference type="Proteomes" id="UP001499947">
    <property type="component" value="Unassembled WGS sequence"/>
</dbReference>
<dbReference type="SUPFAM" id="SSF50677">
    <property type="entry name" value="ValRS/IleRS/LeuRS editing domain"/>
    <property type="match status" value="1"/>
</dbReference>
<dbReference type="Gene3D" id="1.10.730.10">
    <property type="entry name" value="Isoleucyl-tRNA Synthetase, Domain 1"/>
    <property type="match status" value="1"/>
</dbReference>
<dbReference type="HAMAP" id="MF_02003">
    <property type="entry name" value="Ile_tRNA_synth_type2"/>
    <property type="match status" value="1"/>
</dbReference>
<feature type="binding site" evidence="8">
    <location>
        <position position="601"/>
    </location>
    <ligand>
        <name>ATP</name>
        <dbReference type="ChEBI" id="CHEBI:30616"/>
    </ligand>
</feature>
<dbReference type="Gene3D" id="3.40.50.620">
    <property type="entry name" value="HUPs"/>
    <property type="match status" value="2"/>
</dbReference>
<name>A0ABN2GDW9_9ACTN</name>
<comment type="caution">
    <text evidence="11">The sequence shown here is derived from an EMBL/GenBank/DDBJ whole genome shotgun (WGS) entry which is preliminary data.</text>
</comment>
<dbReference type="SUPFAM" id="SSF47323">
    <property type="entry name" value="Anticodon-binding domain of a subclass of class I aminoacyl-tRNA synthetases"/>
    <property type="match status" value="1"/>
</dbReference>
<dbReference type="Pfam" id="PF00133">
    <property type="entry name" value="tRNA-synt_1"/>
    <property type="match status" value="1"/>
</dbReference>
<keyword evidence="3 8" id="KW-0067">ATP-binding</keyword>
<comment type="catalytic activity">
    <reaction evidence="7 8">
        <text>tRNA(Ile) + L-isoleucine + ATP = L-isoleucyl-tRNA(Ile) + AMP + diphosphate</text>
        <dbReference type="Rhea" id="RHEA:11060"/>
        <dbReference type="Rhea" id="RHEA-COMP:9666"/>
        <dbReference type="Rhea" id="RHEA-COMP:9695"/>
        <dbReference type="ChEBI" id="CHEBI:30616"/>
        <dbReference type="ChEBI" id="CHEBI:33019"/>
        <dbReference type="ChEBI" id="CHEBI:58045"/>
        <dbReference type="ChEBI" id="CHEBI:78442"/>
        <dbReference type="ChEBI" id="CHEBI:78528"/>
        <dbReference type="ChEBI" id="CHEBI:456215"/>
        <dbReference type="EC" id="6.1.1.5"/>
    </reaction>
</comment>
<dbReference type="RefSeq" id="WP_211126129.1">
    <property type="nucleotide sequence ID" value="NZ_BAAALR010000008.1"/>
</dbReference>
<dbReference type="PANTHER" id="PTHR42780">
    <property type="entry name" value="SOLEUCYL-TRNA SYNTHETASE"/>
    <property type="match status" value="1"/>
</dbReference>
<dbReference type="InterPro" id="IPR023586">
    <property type="entry name" value="Ile-tRNA-ligase_type2"/>
</dbReference>
<comment type="subunit">
    <text evidence="8">Monomer.</text>
</comment>
<keyword evidence="8" id="KW-0862">Zinc</keyword>
<dbReference type="InterPro" id="IPR009080">
    <property type="entry name" value="tRNAsynth_Ia_anticodon-bd"/>
</dbReference>
<dbReference type="SUPFAM" id="SSF52374">
    <property type="entry name" value="Nucleotidylyl transferase"/>
    <property type="match status" value="1"/>
</dbReference>
<comment type="cofactor">
    <cofactor evidence="8">
        <name>Zn(2+)</name>
        <dbReference type="ChEBI" id="CHEBI:29105"/>
    </cofactor>
</comment>
<dbReference type="InterPro" id="IPR014729">
    <property type="entry name" value="Rossmann-like_a/b/a_fold"/>
</dbReference>